<dbReference type="Proteomes" id="UP000639772">
    <property type="component" value="Unassembled WGS sequence"/>
</dbReference>
<evidence type="ECO:0000313" key="3">
    <source>
        <dbReference type="Proteomes" id="UP000636800"/>
    </source>
</evidence>
<gene>
    <name evidence="2" type="ORF">HPP92_028781</name>
    <name evidence="1" type="ORF">HPP92_028792</name>
</gene>
<protein>
    <submittedName>
        <fullName evidence="1">Uncharacterized protein</fullName>
    </submittedName>
</protein>
<dbReference type="AlphaFoldDB" id="A0A835P6R0"/>
<evidence type="ECO:0000313" key="4">
    <source>
        <dbReference type="Proteomes" id="UP000639772"/>
    </source>
</evidence>
<proteinExistence type="predicted"/>
<name>A0A835P6R0_VANPL</name>
<evidence type="ECO:0000313" key="2">
    <source>
        <dbReference type="EMBL" id="KAG0446557.1"/>
    </source>
</evidence>
<sequence>MVDTGEAISLLLQDVVRATAGLMRGFQKKEESKAESEIQEYYDYELMRAQTHKVVVFFLLSSESLDFFERQRTLAMSLTHNHCDVGYRI</sequence>
<dbReference type="EMBL" id="JADCNL010000568">
    <property type="protein sequence ID" value="KAG0446557.1"/>
    <property type="molecule type" value="Genomic_DNA"/>
</dbReference>
<organism evidence="1 4">
    <name type="scientific">Vanilla planifolia</name>
    <name type="common">Vanilla</name>
    <dbReference type="NCBI Taxonomy" id="51239"/>
    <lineage>
        <taxon>Eukaryota</taxon>
        <taxon>Viridiplantae</taxon>
        <taxon>Streptophyta</taxon>
        <taxon>Embryophyta</taxon>
        <taxon>Tracheophyta</taxon>
        <taxon>Spermatophyta</taxon>
        <taxon>Magnoliopsida</taxon>
        <taxon>Liliopsida</taxon>
        <taxon>Asparagales</taxon>
        <taxon>Orchidaceae</taxon>
        <taxon>Vanilloideae</taxon>
        <taxon>Vanilleae</taxon>
        <taxon>Vanilla</taxon>
    </lineage>
</organism>
<keyword evidence="3" id="KW-1185">Reference proteome</keyword>
<reference evidence="3 4" key="1">
    <citation type="journal article" date="2020" name="Nat. Food">
        <title>A phased Vanilla planifolia genome enables genetic improvement of flavour and production.</title>
        <authorList>
            <person name="Hasing T."/>
            <person name="Tang H."/>
            <person name="Brym M."/>
            <person name="Khazi F."/>
            <person name="Huang T."/>
            <person name="Chambers A.H."/>
        </authorList>
    </citation>
    <scope>NUCLEOTIDE SEQUENCE [LARGE SCALE GENOMIC DNA]</scope>
    <source>
        <tissue evidence="1">Leaf</tissue>
    </source>
</reference>
<dbReference type="Proteomes" id="UP000636800">
    <property type="component" value="Unassembled WGS sequence"/>
</dbReference>
<dbReference type="EMBL" id="JADCNM010000569">
    <property type="protein sequence ID" value="KAG0446536.1"/>
    <property type="molecule type" value="Genomic_DNA"/>
</dbReference>
<evidence type="ECO:0000313" key="1">
    <source>
        <dbReference type="EMBL" id="KAG0446536.1"/>
    </source>
</evidence>
<accession>A0A835P6R0</accession>
<comment type="caution">
    <text evidence="1">The sequence shown here is derived from an EMBL/GenBank/DDBJ whole genome shotgun (WGS) entry which is preliminary data.</text>
</comment>